<dbReference type="AlphaFoldDB" id="A0A1M6U7P5"/>
<evidence type="ECO:0000256" key="1">
    <source>
        <dbReference type="SAM" id="MobiDB-lite"/>
    </source>
</evidence>
<dbReference type="PROSITE" id="PS51677">
    <property type="entry name" value="NODB"/>
    <property type="match status" value="1"/>
</dbReference>
<feature type="region of interest" description="Disordered" evidence="1">
    <location>
        <begin position="33"/>
        <end position="89"/>
    </location>
</feature>
<dbReference type="GO" id="GO:0016020">
    <property type="term" value="C:membrane"/>
    <property type="evidence" value="ECO:0007669"/>
    <property type="project" value="TreeGrafter"/>
</dbReference>
<dbReference type="NCBIfam" id="TIGR02884">
    <property type="entry name" value="spore_pdaA"/>
    <property type="match status" value="1"/>
</dbReference>
<keyword evidence="2" id="KW-0472">Membrane</keyword>
<proteinExistence type="predicted"/>
<evidence type="ECO:0000313" key="4">
    <source>
        <dbReference type="EMBL" id="SHK65189.1"/>
    </source>
</evidence>
<feature type="domain" description="NodB homology" evidence="3">
    <location>
        <begin position="134"/>
        <end position="313"/>
    </location>
</feature>
<dbReference type="GO" id="GO:0016810">
    <property type="term" value="F:hydrolase activity, acting on carbon-nitrogen (but not peptide) bonds"/>
    <property type="evidence" value="ECO:0007669"/>
    <property type="project" value="InterPro"/>
</dbReference>
<dbReference type="PANTHER" id="PTHR10587">
    <property type="entry name" value="GLYCOSYL TRANSFERASE-RELATED"/>
    <property type="match status" value="1"/>
</dbReference>
<dbReference type="InterPro" id="IPR008266">
    <property type="entry name" value="Tyr_kinase_AS"/>
</dbReference>
<dbReference type="GO" id="GO:0005975">
    <property type="term" value="P:carbohydrate metabolic process"/>
    <property type="evidence" value="ECO:0007669"/>
    <property type="project" value="InterPro"/>
</dbReference>
<dbReference type="PROSITE" id="PS00109">
    <property type="entry name" value="PROTEIN_KINASE_TYR"/>
    <property type="match status" value="1"/>
</dbReference>
<name>A0A1M6U7P5_9FIRM</name>
<dbReference type="PANTHER" id="PTHR10587:SF78">
    <property type="entry name" value="PEPTIDOGLYCAN-N-ACETYLMURAMIC ACID DEACETYLASE PDAA"/>
    <property type="match status" value="1"/>
</dbReference>
<gene>
    <name evidence="4" type="ORF">SAMN02745123_02621</name>
</gene>
<keyword evidence="5" id="KW-1185">Reference proteome</keyword>
<dbReference type="Pfam" id="PF01522">
    <property type="entry name" value="Polysacc_deac_1"/>
    <property type="match status" value="1"/>
</dbReference>
<reference evidence="5" key="1">
    <citation type="submission" date="2016-11" db="EMBL/GenBank/DDBJ databases">
        <authorList>
            <person name="Varghese N."/>
            <person name="Submissions S."/>
        </authorList>
    </citation>
    <scope>NUCLEOTIDE SEQUENCE [LARGE SCALE GENOMIC DNA]</scope>
    <source>
        <strain evidence="5">DSM 10349</strain>
    </source>
</reference>
<keyword evidence="2" id="KW-1133">Transmembrane helix</keyword>
<dbReference type="InterPro" id="IPR011330">
    <property type="entry name" value="Glyco_hydro/deAcase_b/a-brl"/>
</dbReference>
<evidence type="ECO:0000259" key="3">
    <source>
        <dbReference type="PROSITE" id="PS51677"/>
    </source>
</evidence>
<accession>A0A1M6U7P5</accession>
<organism evidence="4 5">
    <name type="scientific">Desulforamulus aeronauticus DSM 10349</name>
    <dbReference type="NCBI Taxonomy" id="1121421"/>
    <lineage>
        <taxon>Bacteria</taxon>
        <taxon>Bacillati</taxon>
        <taxon>Bacillota</taxon>
        <taxon>Clostridia</taxon>
        <taxon>Eubacteriales</taxon>
        <taxon>Peptococcaceae</taxon>
        <taxon>Desulforamulus</taxon>
    </lineage>
</organism>
<sequence length="319" mass="35988">MNKKLMIGLIVIVVVFTTGVGMLIAKNKSGLEQTAQTPPPVLEVPKQPQVEAERPQEEETISTEQPAAKPQENQENKTPAPATSTPANVQAPAGEKLSWYYKPNQQHTLPEVNAKGKAWLEKYRGIYHGDVSGKNLYLTFDEGYENGYTPQILDTLKENNVKVAFFITGDYLRRNSELVKRMIQEGHIVGNHTDNHPSLPQISEEKIRKEINTLSEAYQNTTGGSMTYLRPPMGEYSEKSLKITNEMGYRNVFWSVAIVDWRPEAGTPEENKNKVMERLHSGAVILLHAVNKANAEMLGDFIKECREQGYQFRTLDEIK</sequence>
<dbReference type="OrthoDB" id="61520at2"/>
<keyword evidence="2" id="KW-0812">Transmembrane</keyword>
<evidence type="ECO:0000313" key="5">
    <source>
        <dbReference type="Proteomes" id="UP000183997"/>
    </source>
</evidence>
<dbReference type="STRING" id="1121421.SAMN02745123_02621"/>
<dbReference type="InterPro" id="IPR002509">
    <property type="entry name" value="NODB_dom"/>
</dbReference>
<dbReference type="Proteomes" id="UP000183997">
    <property type="component" value="Unassembled WGS sequence"/>
</dbReference>
<dbReference type="EMBL" id="FRAR01000019">
    <property type="protein sequence ID" value="SHK65189.1"/>
    <property type="molecule type" value="Genomic_DNA"/>
</dbReference>
<dbReference type="InterPro" id="IPR014235">
    <property type="entry name" value="Spore_PdaA"/>
</dbReference>
<dbReference type="GO" id="GO:0004672">
    <property type="term" value="F:protein kinase activity"/>
    <property type="evidence" value="ECO:0007669"/>
    <property type="project" value="InterPro"/>
</dbReference>
<dbReference type="RefSeq" id="WP_072915131.1">
    <property type="nucleotide sequence ID" value="NZ_FRAR01000019.1"/>
</dbReference>
<evidence type="ECO:0000256" key="2">
    <source>
        <dbReference type="SAM" id="Phobius"/>
    </source>
</evidence>
<dbReference type="CDD" id="cd10948">
    <property type="entry name" value="CE4_BsPdaA_like"/>
    <property type="match status" value="1"/>
</dbReference>
<dbReference type="Gene3D" id="3.20.20.370">
    <property type="entry name" value="Glycoside hydrolase/deacetylase"/>
    <property type="match status" value="1"/>
</dbReference>
<dbReference type="SUPFAM" id="SSF88713">
    <property type="entry name" value="Glycoside hydrolase/deacetylase"/>
    <property type="match status" value="1"/>
</dbReference>
<protein>
    <submittedName>
        <fullName evidence="4">Peptidoglycan-N-acetylmuramic acid deacetylase</fullName>
    </submittedName>
</protein>
<feature type="transmembrane region" description="Helical" evidence="2">
    <location>
        <begin position="6"/>
        <end position="25"/>
    </location>
</feature>
<feature type="compositionally biased region" description="Polar residues" evidence="1">
    <location>
        <begin position="71"/>
        <end position="88"/>
    </location>
</feature>
<dbReference type="InterPro" id="IPR050248">
    <property type="entry name" value="Polysacc_deacetylase_ArnD"/>
</dbReference>